<dbReference type="GO" id="GO:0030041">
    <property type="term" value="P:actin filament polymerization"/>
    <property type="evidence" value="ECO:0007669"/>
    <property type="project" value="TreeGrafter"/>
</dbReference>
<evidence type="ECO:0000256" key="6">
    <source>
        <dbReference type="ARBA" id="ARBA00022794"/>
    </source>
</evidence>
<evidence type="ECO:0000256" key="8">
    <source>
        <dbReference type="ARBA" id="ARBA00023212"/>
    </source>
</evidence>
<keyword evidence="6" id="KW-0970">Cilium biogenesis/degradation</keyword>
<keyword evidence="4" id="KW-1003">Cell membrane</keyword>
<dbReference type="Proteomes" id="UP001211907">
    <property type="component" value="Unassembled WGS sequence"/>
</dbReference>
<evidence type="ECO:0000256" key="11">
    <source>
        <dbReference type="ARBA" id="ARBA00037938"/>
    </source>
</evidence>
<evidence type="ECO:0000256" key="7">
    <source>
        <dbReference type="ARBA" id="ARBA00023136"/>
    </source>
</evidence>
<proteinExistence type="inferred from homology"/>
<evidence type="ECO:0000256" key="4">
    <source>
        <dbReference type="ARBA" id="ARBA00022475"/>
    </source>
</evidence>
<evidence type="ECO:0000313" key="15">
    <source>
        <dbReference type="Proteomes" id="UP001211907"/>
    </source>
</evidence>
<evidence type="ECO:0000256" key="1">
    <source>
        <dbReference type="ARBA" id="ARBA00004123"/>
    </source>
</evidence>
<accession>A0AAD5XBP2</accession>
<evidence type="ECO:0000256" key="5">
    <source>
        <dbReference type="ARBA" id="ARBA00022490"/>
    </source>
</evidence>
<comment type="function">
    <text evidence="10">Plays a role in primary ciliogenesis by modulating actin polymerization.</text>
</comment>
<dbReference type="PANTHER" id="PTHR15505">
    <property type="entry name" value="RIIA DOMAIN-CONTAINING PROTEIN 1"/>
    <property type="match status" value="1"/>
</dbReference>
<keyword evidence="5" id="KW-0963">Cytoplasm</keyword>
<keyword evidence="8" id="KW-0206">Cytoskeleton</keyword>
<protein>
    <recommendedName>
        <fullName evidence="12">Ciliogenesis-associated TTC17-interacting protein</fullName>
    </recommendedName>
</protein>
<comment type="caution">
    <text evidence="14">The sequence shown here is derived from an EMBL/GenBank/DDBJ whole genome shotgun (WGS) entry which is preliminary data.</text>
</comment>
<evidence type="ECO:0000256" key="10">
    <source>
        <dbReference type="ARBA" id="ARBA00037538"/>
    </source>
</evidence>
<evidence type="ECO:0000256" key="2">
    <source>
        <dbReference type="ARBA" id="ARBA00004236"/>
    </source>
</evidence>
<evidence type="ECO:0000256" key="12">
    <source>
        <dbReference type="ARBA" id="ARBA00039249"/>
    </source>
</evidence>
<dbReference type="GO" id="GO:0005634">
    <property type="term" value="C:nucleus"/>
    <property type="evidence" value="ECO:0007669"/>
    <property type="project" value="UniProtKB-SubCell"/>
</dbReference>
<keyword evidence="15" id="KW-1185">Reference proteome</keyword>
<keyword evidence="9" id="KW-0539">Nucleus</keyword>
<dbReference type="AlphaFoldDB" id="A0AAD5XBP2"/>
<dbReference type="GO" id="GO:0005856">
    <property type="term" value="C:cytoskeleton"/>
    <property type="evidence" value="ECO:0007669"/>
    <property type="project" value="UniProtKB-SubCell"/>
</dbReference>
<sequence length="407" mass="45205">MISYVSELPGVNQSIVMNLLTDNVIPAICFAEDLQIIQNTTHSQIGHMKIDISLTEYKTEPCYFVSVSREIVVNGVHKTWNVSSYVSPALQTITESVSDAIKDENDVVEKITEAVSNDETGYLVVTESMEGVEEDTFETLILVETGENQIILNGANFVLQRIIAKTANTIQELSTISCQQYFQGGIYKAKYATTLTNTGTDVVANISVTAERRRSEDIQSEILGNAIEQTELQLEGSEAISEFDRAFGDIVKLAVSEENMAAKSVTPEERHVGMQTRIACSNGQILSIRGNGGYFEVGWEVEKNAVSSRKVFGSSALLQSGLTEAQQPPAEISSRNSVFDGNVELISEFKQRQAEIKQSHSEYISQHPELYEIMRDYTQLVLLRKPQDVYVFTKNWLTVPSNSTINQ</sequence>
<dbReference type="EMBL" id="JADGJH010002707">
    <property type="protein sequence ID" value="KAJ3095424.1"/>
    <property type="molecule type" value="Genomic_DNA"/>
</dbReference>
<reference evidence="14" key="1">
    <citation type="submission" date="2020-05" db="EMBL/GenBank/DDBJ databases">
        <title>Phylogenomic resolution of chytrid fungi.</title>
        <authorList>
            <person name="Stajich J.E."/>
            <person name="Amses K."/>
            <person name="Simmons R."/>
            <person name="Seto K."/>
            <person name="Myers J."/>
            <person name="Bonds A."/>
            <person name="Quandt C.A."/>
            <person name="Barry K."/>
            <person name="Liu P."/>
            <person name="Grigoriev I."/>
            <person name="Longcore J.E."/>
            <person name="James T.Y."/>
        </authorList>
    </citation>
    <scope>NUCLEOTIDE SEQUENCE</scope>
    <source>
        <strain evidence="14">JEL0513</strain>
    </source>
</reference>
<evidence type="ECO:0000313" key="14">
    <source>
        <dbReference type="EMBL" id="KAJ3095424.1"/>
    </source>
</evidence>
<comment type="subcellular location">
    <subcellularLocation>
        <location evidence="2">Cell membrane</location>
    </subcellularLocation>
    <subcellularLocation>
        <location evidence="3">Cytoplasm</location>
        <location evidence="3">Cytoskeleton</location>
    </subcellularLocation>
    <subcellularLocation>
        <location evidence="1">Nucleus</location>
    </subcellularLocation>
</comment>
<evidence type="ECO:0000256" key="9">
    <source>
        <dbReference type="ARBA" id="ARBA00023242"/>
    </source>
</evidence>
<gene>
    <name evidence="14" type="ORF">HK100_005834</name>
</gene>
<organism evidence="14 15">
    <name type="scientific">Physocladia obscura</name>
    <dbReference type="NCBI Taxonomy" id="109957"/>
    <lineage>
        <taxon>Eukaryota</taxon>
        <taxon>Fungi</taxon>
        <taxon>Fungi incertae sedis</taxon>
        <taxon>Chytridiomycota</taxon>
        <taxon>Chytridiomycota incertae sedis</taxon>
        <taxon>Chytridiomycetes</taxon>
        <taxon>Chytridiales</taxon>
        <taxon>Chytriomycetaceae</taxon>
        <taxon>Physocladia</taxon>
    </lineage>
</organism>
<dbReference type="InterPro" id="IPR048777">
    <property type="entry name" value="CATIP_N"/>
</dbReference>
<dbReference type="GO" id="GO:0005886">
    <property type="term" value="C:plasma membrane"/>
    <property type="evidence" value="ECO:0007669"/>
    <property type="project" value="UniProtKB-SubCell"/>
</dbReference>
<dbReference type="PANTHER" id="PTHR15505:SF3">
    <property type="entry name" value="CILIOGENESIS-ASSOCIATED TTC17-INTERACTING PROTEIN"/>
    <property type="match status" value="1"/>
</dbReference>
<dbReference type="Pfam" id="PF21772">
    <property type="entry name" value="CATIP_N"/>
    <property type="match status" value="1"/>
</dbReference>
<dbReference type="InterPro" id="IPR047501">
    <property type="entry name" value="DD_CATIP"/>
</dbReference>
<evidence type="ECO:0000259" key="13">
    <source>
        <dbReference type="Pfam" id="PF21772"/>
    </source>
</evidence>
<name>A0AAD5XBP2_9FUNG</name>
<dbReference type="GO" id="GO:0044782">
    <property type="term" value="P:cilium organization"/>
    <property type="evidence" value="ECO:0007669"/>
    <property type="project" value="TreeGrafter"/>
</dbReference>
<feature type="domain" description="Ciliogenesis-associated TTC17-interacting protein N-terminal" evidence="13">
    <location>
        <begin position="19"/>
        <end position="180"/>
    </location>
</feature>
<dbReference type="CDD" id="cd22973">
    <property type="entry name" value="DD_CATIP"/>
    <property type="match status" value="1"/>
</dbReference>
<keyword evidence="7" id="KW-0472">Membrane</keyword>
<evidence type="ECO:0000256" key="3">
    <source>
        <dbReference type="ARBA" id="ARBA00004245"/>
    </source>
</evidence>
<comment type="similarity">
    <text evidence="11">Belongs to the CATIP family.</text>
</comment>